<comment type="caution">
    <text evidence="1">The sequence shown here is derived from an EMBL/GenBank/DDBJ whole genome shotgun (WGS) entry which is preliminary data.</text>
</comment>
<keyword evidence="2" id="KW-1185">Reference proteome</keyword>
<gene>
    <name evidence="1" type="ORF">C8N34_1612</name>
</gene>
<evidence type="ECO:0000313" key="2">
    <source>
        <dbReference type="Proteomes" id="UP000244224"/>
    </source>
</evidence>
<dbReference type="AlphaFoldDB" id="A0A2T5ZXS9"/>
<name>A0A2T5ZXS9_9RHOB</name>
<proteinExistence type="predicted"/>
<dbReference type="EMBL" id="QBKP01000061">
    <property type="protein sequence ID" value="PTX36372.1"/>
    <property type="molecule type" value="Genomic_DNA"/>
</dbReference>
<accession>A0A2T5ZXS9</accession>
<protein>
    <recommendedName>
        <fullName evidence="3">Endonuclease YncB(Thermonuclease family)</fullName>
    </recommendedName>
</protein>
<evidence type="ECO:0000313" key="1">
    <source>
        <dbReference type="EMBL" id="PTX36372.1"/>
    </source>
</evidence>
<dbReference type="Proteomes" id="UP000244224">
    <property type="component" value="Unassembled WGS sequence"/>
</dbReference>
<dbReference type="InterPro" id="IPR035437">
    <property type="entry name" value="SNase_OB-fold_sf"/>
</dbReference>
<dbReference type="OrthoDB" id="9805504at2"/>
<dbReference type="SUPFAM" id="SSF50199">
    <property type="entry name" value="Staphylococcal nuclease"/>
    <property type="match status" value="1"/>
</dbReference>
<dbReference type="Gene3D" id="2.40.50.90">
    <property type="match status" value="1"/>
</dbReference>
<sequence length="161" mass="16948">MSLIRQTILVSVAAMCVAAYLTQQQADSAPGKGGVSILRGGDAWNASSSRVRRTVEPRAYEQHPASAGAVLIDNVTRVRDGDTIVVGLIPIRIANLDCAERGTSAGDAATARVRDLVAGAQLTCALEGRRSYDREVGLCALPDGRDLGEVLIGEGSCGRWR</sequence>
<organism evidence="1 2">
    <name type="scientific">Gemmobacter caeni</name>
    <dbReference type="NCBI Taxonomy" id="589035"/>
    <lineage>
        <taxon>Bacteria</taxon>
        <taxon>Pseudomonadati</taxon>
        <taxon>Pseudomonadota</taxon>
        <taxon>Alphaproteobacteria</taxon>
        <taxon>Rhodobacterales</taxon>
        <taxon>Paracoccaceae</taxon>
        <taxon>Gemmobacter</taxon>
    </lineage>
</organism>
<evidence type="ECO:0008006" key="3">
    <source>
        <dbReference type="Google" id="ProtNLM"/>
    </source>
</evidence>
<dbReference type="RefSeq" id="WP_145693956.1">
    <property type="nucleotide sequence ID" value="NZ_QBKP01000061.1"/>
</dbReference>
<reference evidence="1 2" key="1">
    <citation type="submission" date="2018-04" db="EMBL/GenBank/DDBJ databases">
        <title>Genomic Encyclopedia of Archaeal and Bacterial Type Strains, Phase II (KMG-II): from individual species to whole genera.</title>
        <authorList>
            <person name="Goeker M."/>
        </authorList>
    </citation>
    <scope>NUCLEOTIDE SEQUENCE [LARGE SCALE GENOMIC DNA]</scope>
    <source>
        <strain evidence="1 2">DSM 21823</strain>
    </source>
</reference>